<organism evidence="1 2">
    <name type="scientific">Laspinema palackyanum D2a</name>
    <dbReference type="NCBI Taxonomy" id="2953684"/>
    <lineage>
        <taxon>Bacteria</taxon>
        <taxon>Bacillati</taxon>
        <taxon>Cyanobacteriota</taxon>
        <taxon>Cyanophyceae</taxon>
        <taxon>Oscillatoriophycideae</taxon>
        <taxon>Oscillatoriales</taxon>
        <taxon>Laspinemataceae</taxon>
        <taxon>Laspinema</taxon>
        <taxon>Laspinema palackyanum</taxon>
    </lineage>
</organism>
<sequence>MKINRTIYWENLAEIEELQEFFQKDLPFFKQLMEEHIEEVEKFPDKTLDKFSKIRALEVTNGCTQWAFRRGDQECLSMEQTHECMNLVIGFMKRTELFFPSEGQIEFDEEEKAFLQAARLLYQNAFKNNVKDSKREYYAASTAQFIVFGHERMQRAMALVKQDYETLFSPYYIERGQKYIARYLRGFK</sequence>
<dbReference type="RefSeq" id="WP_368005339.1">
    <property type="nucleotide sequence ID" value="NZ_JAMXFF010000004.1"/>
</dbReference>
<gene>
    <name evidence="1" type="ORF">NG799_04790</name>
</gene>
<evidence type="ECO:0000313" key="1">
    <source>
        <dbReference type="EMBL" id="MCT7965651.1"/>
    </source>
</evidence>
<comment type="caution">
    <text evidence="1">The sequence shown here is derived from an EMBL/GenBank/DDBJ whole genome shotgun (WGS) entry which is preliminary data.</text>
</comment>
<dbReference type="Proteomes" id="UP001525890">
    <property type="component" value="Unassembled WGS sequence"/>
</dbReference>
<accession>A0ABT2MLM4</accession>
<name>A0ABT2MLM4_9CYAN</name>
<proteinExistence type="predicted"/>
<reference evidence="1 2" key="1">
    <citation type="journal article" date="2022" name="Front. Microbiol.">
        <title>High genomic differentiation and limited gene flow indicate recent cryptic speciation within the genus Laspinema (cyanobacteria).</title>
        <authorList>
            <person name="Stanojkovic A."/>
            <person name="Skoupy S."/>
            <person name="Skaloud P."/>
            <person name="Dvorak P."/>
        </authorList>
    </citation>
    <scope>NUCLEOTIDE SEQUENCE [LARGE SCALE GENOMIC DNA]</scope>
    <source>
        <strain evidence="1 2">D2a</strain>
    </source>
</reference>
<dbReference type="EMBL" id="JAMXFF010000004">
    <property type="protein sequence ID" value="MCT7965651.1"/>
    <property type="molecule type" value="Genomic_DNA"/>
</dbReference>
<keyword evidence="2" id="KW-1185">Reference proteome</keyword>
<evidence type="ECO:0000313" key="2">
    <source>
        <dbReference type="Proteomes" id="UP001525890"/>
    </source>
</evidence>
<protein>
    <submittedName>
        <fullName evidence="1">Uncharacterized protein</fullName>
    </submittedName>
</protein>